<dbReference type="PANTHER" id="PTHR19303">
    <property type="entry name" value="TRANSPOSON"/>
    <property type="match status" value="1"/>
</dbReference>
<dbReference type="AlphaFoldDB" id="A0AAN6PVR6"/>
<evidence type="ECO:0000313" key="2">
    <source>
        <dbReference type="EMBL" id="KAK4098673.1"/>
    </source>
</evidence>
<dbReference type="GO" id="GO:0003677">
    <property type="term" value="F:DNA binding"/>
    <property type="evidence" value="ECO:0007669"/>
    <property type="project" value="TreeGrafter"/>
</dbReference>
<protein>
    <submittedName>
        <fullName evidence="2">DDE-domain-containing protein</fullName>
    </submittedName>
</protein>
<dbReference type="Proteomes" id="UP001305647">
    <property type="component" value="Unassembled WGS sequence"/>
</dbReference>
<dbReference type="EMBL" id="MU863656">
    <property type="protein sequence ID" value="KAK4098673.1"/>
    <property type="molecule type" value="Genomic_DNA"/>
</dbReference>
<gene>
    <name evidence="2" type="ORF">N658DRAFT_213267</name>
</gene>
<evidence type="ECO:0000313" key="3">
    <source>
        <dbReference type="Proteomes" id="UP001305647"/>
    </source>
</evidence>
<dbReference type="InterPro" id="IPR004875">
    <property type="entry name" value="DDE_SF_endonuclease_dom"/>
</dbReference>
<dbReference type="InterPro" id="IPR050863">
    <property type="entry name" value="CenT-Element_Derived"/>
</dbReference>
<feature type="non-terminal residue" evidence="2">
    <location>
        <position position="1"/>
    </location>
</feature>
<dbReference type="PANTHER" id="PTHR19303:SF62">
    <property type="entry name" value="HTH CENPB-TYPE DOMAIN-CONTAINING PROTEIN-RELATED"/>
    <property type="match status" value="1"/>
</dbReference>
<evidence type="ECO:0000259" key="1">
    <source>
        <dbReference type="Pfam" id="PF03184"/>
    </source>
</evidence>
<reference evidence="2" key="2">
    <citation type="submission" date="2023-05" db="EMBL/GenBank/DDBJ databases">
        <authorList>
            <consortium name="Lawrence Berkeley National Laboratory"/>
            <person name="Steindorff A."/>
            <person name="Hensen N."/>
            <person name="Bonometti L."/>
            <person name="Westerberg I."/>
            <person name="Brannstrom I.O."/>
            <person name="Guillou S."/>
            <person name="Cros-Aarteil S."/>
            <person name="Calhoun S."/>
            <person name="Haridas S."/>
            <person name="Kuo A."/>
            <person name="Mondo S."/>
            <person name="Pangilinan J."/>
            <person name="Riley R."/>
            <person name="Labutti K."/>
            <person name="Andreopoulos B."/>
            <person name="Lipzen A."/>
            <person name="Chen C."/>
            <person name="Yanf M."/>
            <person name="Daum C."/>
            <person name="Ng V."/>
            <person name="Clum A."/>
            <person name="Ohm R."/>
            <person name="Martin F."/>
            <person name="Silar P."/>
            <person name="Natvig D."/>
            <person name="Lalanne C."/>
            <person name="Gautier V."/>
            <person name="Ament-Velasquez S.L."/>
            <person name="Kruys A."/>
            <person name="Hutchinson M.I."/>
            <person name="Powell A.J."/>
            <person name="Barry K."/>
            <person name="Miller A.N."/>
            <person name="Grigoriev I.V."/>
            <person name="Debuchy R."/>
            <person name="Gladieux P."/>
            <person name="Thoren M.H."/>
            <person name="Johannesson H."/>
        </authorList>
    </citation>
    <scope>NUCLEOTIDE SEQUENCE</scope>
    <source>
        <strain evidence="2">CBS 757.83</strain>
    </source>
</reference>
<proteinExistence type="predicted"/>
<organism evidence="2 3">
    <name type="scientific">Parathielavia hyrcaniae</name>
    <dbReference type="NCBI Taxonomy" id="113614"/>
    <lineage>
        <taxon>Eukaryota</taxon>
        <taxon>Fungi</taxon>
        <taxon>Dikarya</taxon>
        <taxon>Ascomycota</taxon>
        <taxon>Pezizomycotina</taxon>
        <taxon>Sordariomycetes</taxon>
        <taxon>Sordariomycetidae</taxon>
        <taxon>Sordariales</taxon>
        <taxon>Chaetomiaceae</taxon>
        <taxon>Parathielavia</taxon>
    </lineage>
</organism>
<reference evidence="2" key="1">
    <citation type="journal article" date="2023" name="Mol. Phylogenet. Evol.">
        <title>Genome-scale phylogeny and comparative genomics of the fungal order Sordariales.</title>
        <authorList>
            <person name="Hensen N."/>
            <person name="Bonometti L."/>
            <person name="Westerberg I."/>
            <person name="Brannstrom I.O."/>
            <person name="Guillou S."/>
            <person name="Cros-Aarteil S."/>
            <person name="Calhoun S."/>
            <person name="Haridas S."/>
            <person name="Kuo A."/>
            <person name="Mondo S."/>
            <person name="Pangilinan J."/>
            <person name="Riley R."/>
            <person name="LaButti K."/>
            <person name="Andreopoulos B."/>
            <person name="Lipzen A."/>
            <person name="Chen C."/>
            <person name="Yan M."/>
            <person name="Daum C."/>
            <person name="Ng V."/>
            <person name="Clum A."/>
            <person name="Steindorff A."/>
            <person name="Ohm R.A."/>
            <person name="Martin F."/>
            <person name="Silar P."/>
            <person name="Natvig D.O."/>
            <person name="Lalanne C."/>
            <person name="Gautier V."/>
            <person name="Ament-Velasquez S.L."/>
            <person name="Kruys A."/>
            <person name="Hutchinson M.I."/>
            <person name="Powell A.J."/>
            <person name="Barry K."/>
            <person name="Miller A.N."/>
            <person name="Grigoriev I.V."/>
            <person name="Debuchy R."/>
            <person name="Gladieux P."/>
            <person name="Hiltunen Thoren M."/>
            <person name="Johannesson H."/>
        </authorList>
    </citation>
    <scope>NUCLEOTIDE SEQUENCE</scope>
    <source>
        <strain evidence="2">CBS 757.83</strain>
    </source>
</reference>
<name>A0AAN6PVR6_9PEZI</name>
<feature type="domain" description="DDE-1" evidence="1">
    <location>
        <begin position="3"/>
        <end position="76"/>
    </location>
</feature>
<dbReference type="Pfam" id="PF03184">
    <property type="entry name" value="DDE_1"/>
    <property type="match status" value="1"/>
</dbReference>
<sequence>GVSDNGWTTDELTFEWLQEVFEPQTRNRTVGQYRLLILDGHGSHLTPAFDKFCTEHRILTECMPPHSSHYLQPLDVRPEIDQEAKVTAWSTRVQLKAKGPVLCGIKEAILGFGRTCSPRQVLEGKDGPTGAADKMLCPRTAVEQSCSRRPRLRVRFSDSPKHCGSDHLQSHGRK</sequence>
<comment type="caution">
    <text evidence="2">The sequence shown here is derived from an EMBL/GenBank/DDBJ whole genome shotgun (WGS) entry which is preliminary data.</text>
</comment>
<keyword evidence="3" id="KW-1185">Reference proteome</keyword>
<dbReference type="GO" id="GO:0005634">
    <property type="term" value="C:nucleus"/>
    <property type="evidence" value="ECO:0007669"/>
    <property type="project" value="TreeGrafter"/>
</dbReference>
<accession>A0AAN6PVR6</accession>